<evidence type="ECO:0000256" key="1">
    <source>
        <dbReference type="ARBA" id="ARBA00022737"/>
    </source>
</evidence>
<dbReference type="AlphaFoldDB" id="A0A401RI33"/>
<comment type="caution">
    <text evidence="5">The sequence shown here is derived from an EMBL/GenBank/DDBJ whole genome shotgun (WGS) entry which is preliminary data.</text>
</comment>
<dbReference type="Pfam" id="PF00023">
    <property type="entry name" value="Ank"/>
    <property type="match status" value="1"/>
</dbReference>
<dbReference type="SUPFAM" id="SSF48403">
    <property type="entry name" value="Ankyrin repeat"/>
    <property type="match status" value="1"/>
</dbReference>
<feature type="region of interest" description="Disordered" evidence="4">
    <location>
        <begin position="1"/>
        <end position="57"/>
    </location>
</feature>
<feature type="repeat" description="ANK" evidence="3">
    <location>
        <begin position="255"/>
        <end position="287"/>
    </location>
</feature>
<evidence type="ECO:0000256" key="2">
    <source>
        <dbReference type="ARBA" id="ARBA00023043"/>
    </source>
</evidence>
<dbReference type="EMBL" id="BEZZ01001351">
    <property type="protein sequence ID" value="GCC17828.1"/>
    <property type="molecule type" value="Genomic_DNA"/>
</dbReference>
<feature type="repeat" description="ANK" evidence="3">
    <location>
        <begin position="288"/>
        <end position="320"/>
    </location>
</feature>
<dbReference type="GO" id="GO:0051059">
    <property type="term" value="F:NF-kappaB binding"/>
    <property type="evidence" value="ECO:0007669"/>
    <property type="project" value="TreeGrafter"/>
</dbReference>
<evidence type="ECO:0000313" key="6">
    <source>
        <dbReference type="Proteomes" id="UP000287033"/>
    </source>
</evidence>
<dbReference type="GO" id="GO:0005829">
    <property type="term" value="C:cytosol"/>
    <property type="evidence" value="ECO:0007669"/>
    <property type="project" value="TreeGrafter"/>
</dbReference>
<dbReference type="InterPro" id="IPR051070">
    <property type="entry name" value="NF-kappa-B_inhibitor"/>
</dbReference>
<evidence type="ECO:0000256" key="4">
    <source>
        <dbReference type="SAM" id="MobiDB-lite"/>
    </source>
</evidence>
<accession>A0A401RI33</accession>
<feature type="repeat" description="ANK" evidence="3">
    <location>
        <begin position="221"/>
        <end position="253"/>
    </location>
</feature>
<organism evidence="5 6">
    <name type="scientific">Chiloscyllium punctatum</name>
    <name type="common">Brownbanded bambooshark</name>
    <name type="synonym">Hemiscyllium punctatum</name>
    <dbReference type="NCBI Taxonomy" id="137246"/>
    <lineage>
        <taxon>Eukaryota</taxon>
        <taxon>Metazoa</taxon>
        <taxon>Chordata</taxon>
        <taxon>Craniata</taxon>
        <taxon>Vertebrata</taxon>
        <taxon>Chondrichthyes</taxon>
        <taxon>Elasmobranchii</taxon>
        <taxon>Galeomorphii</taxon>
        <taxon>Galeoidea</taxon>
        <taxon>Orectolobiformes</taxon>
        <taxon>Hemiscylliidae</taxon>
        <taxon>Chiloscyllium</taxon>
    </lineage>
</organism>
<evidence type="ECO:0000313" key="5">
    <source>
        <dbReference type="EMBL" id="GCC17828.1"/>
    </source>
</evidence>
<feature type="compositionally biased region" description="Low complexity" evidence="4">
    <location>
        <begin position="48"/>
        <end position="57"/>
    </location>
</feature>
<keyword evidence="6" id="KW-1185">Reference proteome</keyword>
<dbReference type="PROSITE" id="PS50088">
    <property type="entry name" value="ANK_REPEAT"/>
    <property type="match status" value="4"/>
</dbReference>
<evidence type="ECO:0000256" key="3">
    <source>
        <dbReference type="PROSITE-ProRule" id="PRU00023"/>
    </source>
</evidence>
<keyword evidence="2 3" id="KW-0040">ANK repeat</keyword>
<dbReference type="PANTHER" id="PTHR46680">
    <property type="entry name" value="NF-KAPPA-B INHIBITOR ALPHA"/>
    <property type="match status" value="1"/>
</dbReference>
<dbReference type="InterPro" id="IPR036770">
    <property type="entry name" value="Ankyrin_rpt-contain_sf"/>
</dbReference>
<dbReference type="Proteomes" id="UP000287033">
    <property type="component" value="Unassembled WGS sequence"/>
</dbReference>
<proteinExistence type="predicted"/>
<dbReference type="STRING" id="137246.A0A401RI33"/>
<dbReference type="OMA" id="PMFNGCT"/>
<dbReference type="OrthoDB" id="10254947at2759"/>
<dbReference type="GO" id="GO:0071356">
    <property type="term" value="P:cellular response to tumor necrosis factor"/>
    <property type="evidence" value="ECO:0007669"/>
    <property type="project" value="TreeGrafter"/>
</dbReference>
<feature type="repeat" description="ANK" evidence="3">
    <location>
        <begin position="137"/>
        <end position="169"/>
    </location>
</feature>
<name>A0A401RI33_CHIPU</name>
<dbReference type="SMART" id="SM00248">
    <property type="entry name" value="ANK"/>
    <property type="match status" value="6"/>
</dbReference>
<protein>
    <submittedName>
        <fullName evidence="5">Uncharacterized protein</fullName>
    </submittedName>
</protein>
<sequence>MAVSPGGDTKGLQLPDSQCDSGLDGELERQEPWALGLGLEPGTGAGAAPGPQCGASGEDSCDSAYASDLLETFSARCSLGSAGGQAPGPEAPFDPWAYLSEEGDTFLHLCIIHEAEALALAFIDQSPLEYLNWQNDLFQTPLHLAMYTRQTKIVRQLVLKGVDTELQDRNGNTALHLACQYSLEECVPVLTKPVTAKEHALFGFDTPSPLGPQNLERHNWQGLTCLHLAVLYRNDVMVDYMLSSGARVNTQESTSGRTALHLAVELGELGLVTRLLRAGGEVDAPMYNGCTPLHLAVGRLDAGIAVALCQAGANPLLPNVEEDTPLDLASNSGNVLDLCPFDDVRLLGQPVV</sequence>
<dbReference type="InterPro" id="IPR002110">
    <property type="entry name" value="Ankyrin_rpt"/>
</dbReference>
<reference evidence="5 6" key="1">
    <citation type="journal article" date="2018" name="Nat. Ecol. Evol.">
        <title>Shark genomes provide insights into elasmobranch evolution and the origin of vertebrates.</title>
        <authorList>
            <person name="Hara Y"/>
            <person name="Yamaguchi K"/>
            <person name="Onimaru K"/>
            <person name="Kadota M"/>
            <person name="Koyanagi M"/>
            <person name="Keeley SD"/>
            <person name="Tatsumi K"/>
            <person name="Tanaka K"/>
            <person name="Motone F"/>
            <person name="Kageyama Y"/>
            <person name="Nozu R"/>
            <person name="Adachi N"/>
            <person name="Nishimura O"/>
            <person name="Nakagawa R"/>
            <person name="Tanegashima C"/>
            <person name="Kiyatake I"/>
            <person name="Matsumoto R"/>
            <person name="Murakumo K"/>
            <person name="Nishida K"/>
            <person name="Terakita A"/>
            <person name="Kuratani S"/>
            <person name="Sato K"/>
            <person name="Hyodo S Kuraku.S."/>
        </authorList>
    </citation>
    <scope>NUCLEOTIDE SEQUENCE [LARGE SCALE GENOMIC DNA]</scope>
</reference>
<dbReference type="Pfam" id="PF12796">
    <property type="entry name" value="Ank_2"/>
    <property type="match status" value="2"/>
</dbReference>
<dbReference type="Gene3D" id="1.25.40.20">
    <property type="entry name" value="Ankyrin repeat-containing domain"/>
    <property type="match status" value="1"/>
</dbReference>
<keyword evidence="1" id="KW-0677">Repeat</keyword>
<dbReference type="PROSITE" id="PS50297">
    <property type="entry name" value="ANK_REP_REGION"/>
    <property type="match status" value="3"/>
</dbReference>
<dbReference type="PANTHER" id="PTHR46680:SF5">
    <property type="entry name" value="NFKB INHIBITOR EPSILON"/>
    <property type="match status" value="1"/>
</dbReference>
<gene>
    <name evidence="5" type="ORF">chiPu_0017697</name>
</gene>